<dbReference type="InterPro" id="IPR036691">
    <property type="entry name" value="Endo/exonu/phosph_ase_sf"/>
</dbReference>
<keyword evidence="2" id="KW-1185">Reference proteome</keyword>
<dbReference type="Gene3D" id="3.60.10.10">
    <property type="entry name" value="Endonuclease/exonuclease/phosphatase"/>
    <property type="match status" value="1"/>
</dbReference>
<dbReference type="AlphaFoldDB" id="A0A4C1T6D2"/>
<comment type="caution">
    <text evidence="1">The sequence shown here is derived from an EMBL/GenBank/DDBJ whole genome shotgun (WGS) entry which is preliminary data.</text>
</comment>
<organism evidence="1 2">
    <name type="scientific">Eumeta variegata</name>
    <name type="common">Bagworm moth</name>
    <name type="synonym">Eumeta japonica</name>
    <dbReference type="NCBI Taxonomy" id="151549"/>
    <lineage>
        <taxon>Eukaryota</taxon>
        <taxon>Metazoa</taxon>
        <taxon>Ecdysozoa</taxon>
        <taxon>Arthropoda</taxon>
        <taxon>Hexapoda</taxon>
        <taxon>Insecta</taxon>
        <taxon>Pterygota</taxon>
        <taxon>Neoptera</taxon>
        <taxon>Endopterygota</taxon>
        <taxon>Lepidoptera</taxon>
        <taxon>Glossata</taxon>
        <taxon>Ditrysia</taxon>
        <taxon>Tineoidea</taxon>
        <taxon>Psychidae</taxon>
        <taxon>Oiketicinae</taxon>
        <taxon>Eumeta</taxon>
    </lineage>
</organism>
<proteinExistence type="predicted"/>
<name>A0A4C1T6D2_EUMVA</name>
<accession>A0A4C1T6D2</accession>
<dbReference type="STRING" id="151549.A0A4C1T6D2"/>
<reference evidence="1 2" key="1">
    <citation type="journal article" date="2019" name="Commun. Biol.">
        <title>The bagworm genome reveals a unique fibroin gene that provides high tensile strength.</title>
        <authorList>
            <person name="Kono N."/>
            <person name="Nakamura H."/>
            <person name="Ohtoshi R."/>
            <person name="Tomita M."/>
            <person name="Numata K."/>
            <person name="Arakawa K."/>
        </authorList>
    </citation>
    <scope>NUCLEOTIDE SEQUENCE [LARGE SCALE GENOMIC DNA]</scope>
</reference>
<sequence length="296" mass="35147">MVHHTSILTNLVVIGDFNGQIGERYPEEDTVLGPFIYRKKTRSRNGEKLVNFAQENGLRVLNTMFKKKESNMWTWILPDGKTKNEIDFIMTSKSRYFSNMKVINNFNYNTNHRMIRAELLEIPPKNSRPRKNTMNTKPSKYETTQIANIMTPKLMNPYKGIINTEVQEKYNWLEETIKTSIQQGTTSKDLTNKWMTDRTINLLNQRADIIKEKNTNDSRKQIAKISKEIKESIRKDRTQRRMETIERHILKSGGIKKAFKELNYKKDWIVQMKHNNSEKENRRNIRNRYDLLQETI</sequence>
<dbReference type="SUPFAM" id="SSF56219">
    <property type="entry name" value="DNase I-like"/>
    <property type="match status" value="1"/>
</dbReference>
<protein>
    <submittedName>
        <fullName evidence="1">Craniofacial development protein 2</fullName>
    </submittedName>
</protein>
<dbReference type="OrthoDB" id="407509at2759"/>
<evidence type="ECO:0000313" key="2">
    <source>
        <dbReference type="Proteomes" id="UP000299102"/>
    </source>
</evidence>
<gene>
    <name evidence="1" type="primary">CFDP2</name>
    <name evidence="1" type="ORF">EVAR_78351_1</name>
</gene>
<evidence type="ECO:0000313" key="1">
    <source>
        <dbReference type="EMBL" id="GBP08997.1"/>
    </source>
</evidence>
<dbReference type="EMBL" id="BGZK01000033">
    <property type="protein sequence ID" value="GBP08997.1"/>
    <property type="molecule type" value="Genomic_DNA"/>
</dbReference>
<dbReference type="Proteomes" id="UP000299102">
    <property type="component" value="Unassembled WGS sequence"/>
</dbReference>